<evidence type="ECO:0000256" key="11">
    <source>
        <dbReference type="ARBA" id="ARBA00022741"/>
    </source>
</evidence>
<dbReference type="AlphaFoldDB" id="A0A640KF41"/>
<dbReference type="PANTHER" id="PTHR43340">
    <property type="entry name" value="HYPOXANTHINE-GUANINE PHOSPHORIBOSYLTRANSFERASE"/>
    <property type="match status" value="1"/>
</dbReference>
<comment type="subcellular location">
    <subcellularLocation>
        <location evidence="2">Cytoplasm</location>
    </subcellularLocation>
</comment>
<dbReference type="GO" id="GO:0000166">
    <property type="term" value="F:nucleotide binding"/>
    <property type="evidence" value="ECO:0007669"/>
    <property type="project" value="UniProtKB-KW"/>
</dbReference>
<comment type="similarity">
    <text evidence="4">Belongs to the purine/pyrimidine phosphoribosyltransferase family.</text>
</comment>
<keyword evidence="10" id="KW-0660">Purine salvage</keyword>
<accession>A0A640KF41</accession>
<feature type="domain" description="Phosphoribosyltransferase" evidence="15">
    <location>
        <begin position="259"/>
        <end position="396"/>
    </location>
</feature>
<dbReference type="GO" id="GO:0006178">
    <property type="term" value="P:guanine salvage"/>
    <property type="evidence" value="ECO:0007669"/>
    <property type="project" value="TreeGrafter"/>
</dbReference>
<proteinExistence type="inferred from homology"/>
<dbReference type="GO" id="GO:0000287">
    <property type="term" value="F:magnesium ion binding"/>
    <property type="evidence" value="ECO:0007669"/>
    <property type="project" value="TreeGrafter"/>
</dbReference>
<keyword evidence="9" id="KW-0479">Metal-binding</keyword>
<protein>
    <recommendedName>
        <fullName evidence="5">hypoxanthine phosphoribosyltransferase</fullName>
        <ecNumber evidence="5">2.4.2.8</ecNumber>
    </recommendedName>
</protein>
<dbReference type="GO" id="GO:0005829">
    <property type="term" value="C:cytosol"/>
    <property type="evidence" value="ECO:0007669"/>
    <property type="project" value="TreeGrafter"/>
</dbReference>
<dbReference type="EMBL" id="BLBS01000026">
    <property type="protein sequence ID" value="GET88326.1"/>
    <property type="molecule type" value="Genomic_DNA"/>
</dbReference>
<dbReference type="GO" id="GO:0046100">
    <property type="term" value="P:hypoxanthine metabolic process"/>
    <property type="evidence" value="ECO:0007669"/>
    <property type="project" value="TreeGrafter"/>
</dbReference>
<dbReference type="CDD" id="cd06223">
    <property type="entry name" value="PRTases_typeI"/>
    <property type="match status" value="1"/>
</dbReference>
<dbReference type="SUPFAM" id="SSF53271">
    <property type="entry name" value="PRTase-like"/>
    <property type="match status" value="1"/>
</dbReference>
<feature type="chain" id="PRO_5024812244" description="hypoxanthine phosphoribosyltransferase" evidence="14">
    <location>
        <begin position="26"/>
        <end position="421"/>
    </location>
</feature>
<name>A0A640KF41_LEITA</name>
<evidence type="ECO:0000256" key="2">
    <source>
        <dbReference type="ARBA" id="ARBA00004496"/>
    </source>
</evidence>
<evidence type="ECO:0000256" key="14">
    <source>
        <dbReference type="SAM" id="SignalP"/>
    </source>
</evidence>
<comment type="function">
    <text evidence="13">Converts guanine to guanosine monophosphate, and hypoxanthine to inosine monophosphate. Transfers the 5-phosphoribosyl group from 5-phosphoribosylpyrophosphate onto the purine. Plays a central role in the generation of purine nucleotides through the purine salvage pathway.</text>
</comment>
<evidence type="ECO:0000256" key="5">
    <source>
        <dbReference type="ARBA" id="ARBA00011895"/>
    </source>
</evidence>
<dbReference type="InterPro" id="IPR005904">
    <property type="entry name" value="Hxn_phspho_trans"/>
</dbReference>
<dbReference type="EC" id="2.4.2.8" evidence="5"/>
<evidence type="ECO:0000259" key="15">
    <source>
        <dbReference type="Pfam" id="PF00156"/>
    </source>
</evidence>
<dbReference type="GO" id="GO:0032264">
    <property type="term" value="P:IMP salvage"/>
    <property type="evidence" value="ECO:0007669"/>
    <property type="project" value="TreeGrafter"/>
</dbReference>
<dbReference type="Pfam" id="PF00156">
    <property type="entry name" value="Pribosyltran"/>
    <property type="match status" value="1"/>
</dbReference>
<evidence type="ECO:0000256" key="7">
    <source>
        <dbReference type="ARBA" id="ARBA00022676"/>
    </source>
</evidence>
<dbReference type="GO" id="GO:0004422">
    <property type="term" value="F:hypoxanthine phosphoribosyltransferase activity"/>
    <property type="evidence" value="ECO:0007669"/>
    <property type="project" value="InterPro"/>
</dbReference>
<keyword evidence="14" id="KW-0732">Signal</keyword>
<evidence type="ECO:0000256" key="13">
    <source>
        <dbReference type="ARBA" id="ARBA00025301"/>
    </source>
</evidence>
<reference evidence="16" key="1">
    <citation type="submission" date="2019-11" db="EMBL/GenBank/DDBJ databases">
        <title>Leishmania tarentolae CDS.</title>
        <authorList>
            <person name="Goto Y."/>
            <person name="Yamagishi J."/>
        </authorList>
    </citation>
    <scope>NUCLEOTIDE SEQUENCE [LARGE SCALE GENOMIC DNA]</scope>
    <source>
        <strain evidence="16">Parrot Tar II</strain>
    </source>
</reference>
<dbReference type="VEuPathDB" id="TriTrypDB:LtaPh_2109400"/>
<keyword evidence="11" id="KW-0547">Nucleotide-binding</keyword>
<evidence type="ECO:0000256" key="12">
    <source>
        <dbReference type="ARBA" id="ARBA00022842"/>
    </source>
</evidence>
<dbReference type="OrthoDB" id="9449045at2759"/>
<evidence type="ECO:0000313" key="17">
    <source>
        <dbReference type="Proteomes" id="UP000419144"/>
    </source>
</evidence>
<dbReference type="NCBIfam" id="TIGR01203">
    <property type="entry name" value="HGPRTase"/>
    <property type="match status" value="1"/>
</dbReference>
<dbReference type="InterPro" id="IPR000836">
    <property type="entry name" value="PRTase_dom"/>
</dbReference>
<evidence type="ECO:0000256" key="1">
    <source>
        <dbReference type="ARBA" id="ARBA00001946"/>
    </source>
</evidence>
<comment type="pathway">
    <text evidence="3">Purine metabolism; IMP biosynthesis via salvage pathway; IMP from hypoxanthine: step 1/1.</text>
</comment>
<gene>
    <name evidence="16" type="ORF">LtaPh_2109400</name>
</gene>
<keyword evidence="7 16" id="KW-0328">Glycosyltransferase</keyword>
<evidence type="ECO:0000256" key="3">
    <source>
        <dbReference type="ARBA" id="ARBA00004669"/>
    </source>
</evidence>
<dbReference type="FunFam" id="3.40.50.2020:FF:000006">
    <property type="entry name" value="Hypoxanthine phosphoribosyltransferase"/>
    <property type="match status" value="1"/>
</dbReference>
<dbReference type="Proteomes" id="UP000419144">
    <property type="component" value="Unassembled WGS sequence"/>
</dbReference>
<keyword evidence="8" id="KW-0808">Transferase</keyword>
<dbReference type="Gene3D" id="3.40.50.2020">
    <property type="match status" value="1"/>
</dbReference>
<comment type="cofactor">
    <cofactor evidence="1">
        <name>Mg(2+)</name>
        <dbReference type="ChEBI" id="CHEBI:18420"/>
    </cofactor>
</comment>
<keyword evidence="6" id="KW-0963">Cytoplasm</keyword>
<dbReference type="PANTHER" id="PTHR43340:SF1">
    <property type="entry name" value="HYPOXANTHINE PHOSPHORIBOSYLTRANSFERASE"/>
    <property type="match status" value="1"/>
</dbReference>
<feature type="signal peptide" evidence="14">
    <location>
        <begin position="1"/>
        <end position="25"/>
    </location>
</feature>
<evidence type="ECO:0000256" key="9">
    <source>
        <dbReference type="ARBA" id="ARBA00022723"/>
    </source>
</evidence>
<evidence type="ECO:0000313" key="16">
    <source>
        <dbReference type="EMBL" id="GET88326.1"/>
    </source>
</evidence>
<evidence type="ECO:0000256" key="10">
    <source>
        <dbReference type="ARBA" id="ARBA00022726"/>
    </source>
</evidence>
<comment type="caution">
    <text evidence="16">The sequence shown here is derived from an EMBL/GenBank/DDBJ whole genome shotgun (WGS) entry which is preliminary data.</text>
</comment>
<sequence length="421" mass="46991">MGGSMCTLPTHFTLVLLSTIGGAAGSPSPADVPALFFFVRSLRIRSTRGKREGATQAEAKDVATCTQACRKGESCHPSRRGVPRPWVETKAEEGVCVWGGGRLGLQDGAPLFYYFGLRAYFAGSVWACVCILLYCRCEELLAFLLSWHCSMHLRTRRNHGRQLGHIWRRSTRLCSLPFPFFLSSEFSLILACMEVILLISPSLIFHLHYPMSNSVKSPSDHVGDVGRRNYPMSARTLVTQEQVWAATAKCAKKIAADYKDFHLTADNPLYLLCVLKGSFIFTADLARFLADEGVPVKVEFICASSYGSGVETSGQVRMLLDVRDSVENRHIMLVEDIVDSAITLQYLMRFMLAKKPASLKTVVLLDKPSGRKVDVLVDYPVITIPHAFVIGYGMDFAESYRELRDICVLKKEYYEKAESKL</sequence>
<keyword evidence="12" id="KW-0460">Magnesium</keyword>
<keyword evidence="17" id="KW-1185">Reference proteome</keyword>
<evidence type="ECO:0000256" key="8">
    <source>
        <dbReference type="ARBA" id="ARBA00022679"/>
    </source>
</evidence>
<dbReference type="InterPro" id="IPR029057">
    <property type="entry name" value="PRTase-like"/>
</dbReference>
<dbReference type="GO" id="GO:0006166">
    <property type="term" value="P:purine ribonucleoside salvage"/>
    <property type="evidence" value="ECO:0007669"/>
    <property type="project" value="UniProtKB-KW"/>
</dbReference>
<evidence type="ECO:0000256" key="6">
    <source>
        <dbReference type="ARBA" id="ARBA00022490"/>
    </source>
</evidence>
<evidence type="ECO:0000256" key="4">
    <source>
        <dbReference type="ARBA" id="ARBA00008391"/>
    </source>
</evidence>
<organism evidence="16 17">
    <name type="scientific">Leishmania tarentolae</name>
    <name type="common">Sauroleishmania tarentolae</name>
    <dbReference type="NCBI Taxonomy" id="5689"/>
    <lineage>
        <taxon>Eukaryota</taxon>
        <taxon>Discoba</taxon>
        <taxon>Euglenozoa</taxon>
        <taxon>Kinetoplastea</taxon>
        <taxon>Metakinetoplastina</taxon>
        <taxon>Trypanosomatida</taxon>
        <taxon>Trypanosomatidae</taxon>
        <taxon>Leishmaniinae</taxon>
        <taxon>Leishmania</taxon>
        <taxon>lizard Leishmania</taxon>
    </lineage>
</organism>
<dbReference type="InterPro" id="IPR050408">
    <property type="entry name" value="HGPRT"/>
</dbReference>
<dbReference type="GO" id="GO:0032263">
    <property type="term" value="P:GMP salvage"/>
    <property type="evidence" value="ECO:0007669"/>
    <property type="project" value="TreeGrafter"/>
</dbReference>